<dbReference type="GO" id="GO:0046429">
    <property type="term" value="F:4-hydroxy-3-methylbut-2-en-1-yl diphosphate synthase activity (ferredoxin)"/>
    <property type="evidence" value="ECO:0007669"/>
    <property type="project" value="InterPro"/>
</dbReference>
<gene>
    <name evidence="4" type="ORF">S01H4_47385</name>
</gene>
<name>X1CRQ5_9ZZZZ</name>
<accession>X1CRQ5</accession>
<feature type="non-terminal residue" evidence="4">
    <location>
        <position position="79"/>
    </location>
</feature>
<dbReference type="GO" id="GO:0016114">
    <property type="term" value="P:terpenoid biosynthetic process"/>
    <property type="evidence" value="ECO:0007669"/>
    <property type="project" value="InterPro"/>
</dbReference>
<dbReference type="EMBL" id="BART01026596">
    <property type="protein sequence ID" value="GAG98788.1"/>
    <property type="molecule type" value="Genomic_DNA"/>
</dbReference>
<dbReference type="InterPro" id="IPR058578">
    <property type="entry name" value="IspG_TIM"/>
</dbReference>
<sequence length="79" mass="8414">MNPRRASKPIQIGNVTVGGSAPIVVQSMTKTDTRDVMSTIAQIKELEDCGCQLVRVAVPDAEAAQAIRAIKRAISLPII</sequence>
<protein>
    <recommendedName>
        <fullName evidence="3">IspG TIM-barrel domain-containing protein</fullName>
    </recommendedName>
</protein>
<dbReference type="InterPro" id="IPR004588">
    <property type="entry name" value="IspG_bac-typ"/>
</dbReference>
<keyword evidence="2" id="KW-0411">Iron-sulfur</keyword>
<keyword evidence="2" id="KW-0479">Metal-binding</keyword>
<evidence type="ECO:0000313" key="4">
    <source>
        <dbReference type="EMBL" id="GAG98788.1"/>
    </source>
</evidence>
<keyword evidence="2" id="KW-0004">4Fe-4S</keyword>
<dbReference type="InterPro" id="IPR011005">
    <property type="entry name" value="Dihydropteroate_synth-like_sf"/>
</dbReference>
<dbReference type="PANTHER" id="PTHR30454">
    <property type="entry name" value="4-HYDROXY-3-METHYLBUT-2-EN-1-YL DIPHOSPHATE SYNTHASE"/>
    <property type="match status" value="1"/>
</dbReference>
<evidence type="ECO:0000256" key="2">
    <source>
        <dbReference type="ARBA" id="ARBA00022485"/>
    </source>
</evidence>
<comment type="cofactor">
    <cofactor evidence="1">
        <name>[4Fe-4S] cluster</name>
        <dbReference type="ChEBI" id="CHEBI:49883"/>
    </cofactor>
</comment>
<feature type="domain" description="IspG TIM-barrel" evidence="3">
    <location>
        <begin position="8"/>
        <end position="79"/>
    </location>
</feature>
<dbReference type="GO" id="GO:0019288">
    <property type="term" value="P:isopentenyl diphosphate biosynthetic process, methylerythritol 4-phosphate pathway"/>
    <property type="evidence" value="ECO:0007669"/>
    <property type="project" value="TreeGrafter"/>
</dbReference>
<reference evidence="4" key="1">
    <citation type="journal article" date="2014" name="Front. Microbiol.">
        <title>High frequency of phylogenetically diverse reductive dehalogenase-homologous genes in deep subseafloor sedimentary metagenomes.</title>
        <authorList>
            <person name="Kawai M."/>
            <person name="Futagami T."/>
            <person name="Toyoda A."/>
            <person name="Takaki Y."/>
            <person name="Nishi S."/>
            <person name="Hori S."/>
            <person name="Arai W."/>
            <person name="Tsubouchi T."/>
            <person name="Morono Y."/>
            <person name="Uchiyama I."/>
            <person name="Ito T."/>
            <person name="Fujiyama A."/>
            <person name="Inagaki F."/>
            <person name="Takami H."/>
        </authorList>
    </citation>
    <scope>NUCLEOTIDE SEQUENCE</scope>
    <source>
        <strain evidence="4">Expedition CK06-06</strain>
    </source>
</reference>
<keyword evidence="2" id="KW-0408">Iron</keyword>
<dbReference type="Gene3D" id="3.20.20.20">
    <property type="entry name" value="Dihydropteroate synthase-like"/>
    <property type="match status" value="1"/>
</dbReference>
<dbReference type="PANTHER" id="PTHR30454:SF0">
    <property type="entry name" value="4-HYDROXY-3-METHYLBUT-2-EN-1-YL DIPHOSPHATE SYNTHASE (FERREDOXIN), CHLOROPLASTIC"/>
    <property type="match status" value="1"/>
</dbReference>
<proteinExistence type="predicted"/>
<evidence type="ECO:0000256" key="1">
    <source>
        <dbReference type="ARBA" id="ARBA00001966"/>
    </source>
</evidence>
<evidence type="ECO:0000259" key="3">
    <source>
        <dbReference type="Pfam" id="PF04551"/>
    </source>
</evidence>
<comment type="caution">
    <text evidence="4">The sequence shown here is derived from an EMBL/GenBank/DDBJ whole genome shotgun (WGS) entry which is preliminary data.</text>
</comment>
<dbReference type="GO" id="GO:0051539">
    <property type="term" value="F:4 iron, 4 sulfur cluster binding"/>
    <property type="evidence" value="ECO:0007669"/>
    <property type="project" value="UniProtKB-KW"/>
</dbReference>
<organism evidence="4">
    <name type="scientific">marine sediment metagenome</name>
    <dbReference type="NCBI Taxonomy" id="412755"/>
    <lineage>
        <taxon>unclassified sequences</taxon>
        <taxon>metagenomes</taxon>
        <taxon>ecological metagenomes</taxon>
    </lineage>
</organism>
<dbReference type="Pfam" id="PF04551">
    <property type="entry name" value="GcpE"/>
    <property type="match status" value="1"/>
</dbReference>
<dbReference type="AlphaFoldDB" id="X1CRQ5"/>